<evidence type="ECO:0000313" key="2">
    <source>
        <dbReference type="Proteomes" id="UP001501842"/>
    </source>
</evidence>
<proteinExistence type="predicted"/>
<keyword evidence="2" id="KW-1185">Reference proteome</keyword>
<organism evidence="1 2">
    <name type="scientific">Actinocorallia aurantiaca</name>
    <dbReference type="NCBI Taxonomy" id="46204"/>
    <lineage>
        <taxon>Bacteria</taxon>
        <taxon>Bacillati</taxon>
        <taxon>Actinomycetota</taxon>
        <taxon>Actinomycetes</taxon>
        <taxon>Streptosporangiales</taxon>
        <taxon>Thermomonosporaceae</taxon>
        <taxon>Actinocorallia</taxon>
    </lineage>
</organism>
<dbReference type="Proteomes" id="UP001501842">
    <property type="component" value="Unassembled WGS sequence"/>
</dbReference>
<reference evidence="2" key="1">
    <citation type="journal article" date="2019" name="Int. J. Syst. Evol. Microbiol.">
        <title>The Global Catalogue of Microorganisms (GCM) 10K type strain sequencing project: providing services to taxonomists for standard genome sequencing and annotation.</title>
        <authorList>
            <consortium name="The Broad Institute Genomics Platform"/>
            <consortium name="The Broad Institute Genome Sequencing Center for Infectious Disease"/>
            <person name="Wu L."/>
            <person name="Ma J."/>
        </authorList>
    </citation>
    <scope>NUCLEOTIDE SEQUENCE [LARGE SCALE GENOMIC DNA]</scope>
    <source>
        <strain evidence="2">JCM 8201</strain>
    </source>
</reference>
<sequence>MAERALACTERSTRERAPAAHYPWLNVSWRALKDPQENVRLTAHYPWLNVRLTAHYPWLNVR</sequence>
<dbReference type="EMBL" id="BAAATZ010000037">
    <property type="protein sequence ID" value="GAA2738110.1"/>
    <property type="molecule type" value="Genomic_DNA"/>
</dbReference>
<protein>
    <submittedName>
        <fullName evidence="1">Uncharacterized protein</fullName>
    </submittedName>
</protein>
<evidence type="ECO:0000313" key="1">
    <source>
        <dbReference type="EMBL" id="GAA2738110.1"/>
    </source>
</evidence>
<name>A0ABP6H7Z9_9ACTN</name>
<comment type="caution">
    <text evidence="1">The sequence shown here is derived from an EMBL/GenBank/DDBJ whole genome shotgun (WGS) entry which is preliminary data.</text>
</comment>
<gene>
    <name evidence="1" type="ORF">GCM10010439_70830</name>
</gene>
<accession>A0ABP6H7Z9</accession>